<accession>A0A8H4SSL1</accession>
<dbReference type="Proteomes" id="UP000604273">
    <property type="component" value="Unassembled WGS sequence"/>
</dbReference>
<dbReference type="EMBL" id="JABFAI010000392">
    <property type="protein sequence ID" value="KAF4944910.1"/>
    <property type="molecule type" value="Genomic_DNA"/>
</dbReference>
<feature type="signal peptide" evidence="1">
    <location>
        <begin position="1"/>
        <end position="24"/>
    </location>
</feature>
<proteinExistence type="predicted"/>
<evidence type="ECO:0000313" key="2">
    <source>
        <dbReference type="EMBL" id="KAF4944910.1"/>
    </source>
</evidence>
<comment type="caution">
    <text evidence="2">The sequence shown here is derived from an EMBL/GenBank/DDBJ whole genome shotgun (WGS) entry which is preliminary data.</text>
</comment>
<gene>
    <name evidence="2" type="ORF">FGADI_12338</name>
</gene>
<sequence length="100" mass="11405">MTTRDWSAALALILHFALLKLSPSQTNTEHRDMPRIMEEELLARCPYFPLRITDARDGSLAKYLMEFTARYSMSGLVTAASSGTENLPRWRMLPDFDAHS</sequence>
<keyword evidence="3" id="KW-1185">Reference proteome</keyword>
<reference evidence="2" key="2">
    <citation type="submission" date="2020-05" db="EMBL/GenBank/DDBJ databases">
        <authorList>
            <person name="Kim H.-S."/>
            <person name="Proctor R.H."/>
            <person name="Brown D.W."/>
        </authorList>
    </citation>
    <scope>NUCLEOTIDE SEQUENCE</scope>
    <source>
        <strain evidence="2">NRRL 45417</strain>
    </source>
</reference>
<feature type="chain" id="PRO_5034950050" evidence="1">
    <location>
        <begin position="25"/>
        <end position="100"/>
    </location>
</feature>
<dbReference type="AlphaFoldDB" id="A0A8H4SSL1"/>
<evidence type="ECO:0000256" key="1">
    <source>
        <dbReference type="SAM" id="SignalP"/>
    </source>
</evidence>
<organism evidence="2 3">
    <name type="scientific">Fusarium gaditjirri</name>
    <dbReference type="NCBI Taxonomy" id="282569"/>
    <lineage>
        <taxon>Eukaryota</taxon>
        <taxon>Fungi</taxon>
        <taxon>Dikarya</taxon>
        <taxon>Ascomycota</taxon>
        <taxon>Pezizomycotina</taxon>
        <taxon>Sordariomycetes</taxon>
        <taxon>Hypocreomycetidae</taxon>
        <taxon>Hypocreales</taxon>
        <taxon>Nectriaceae</taxon>
        <taxon>Fusarium</taxon>
        <taxon>Fusarium nisikadoi species complex</taxon>
    </lineage>
</organism>
<keyword evidence="1" id="KW-0732">Signal</keyword>
<reference evidence="2" key="1">
    <citation type="journal article" date="2020" name="BMC Genomics">
        <title>Correction to: Identification and distribution of gene clusters required for synthesis of sphingolipid metabolism inhibitors in diverse species of the filamentous fungus Fusarium.</title>
        <authorList>
            <person name="Kim H.S."/>
            <person name="Lohmar J.M."/>
            <person name="Busman M."/>
            <person name="Brown D.W."/>
            <person name="Naumann T.A."/>
            <person name="Divon H.H."/>
            <person name="Lysoe E."/>
            <person name="Uhlig S."/>
            <person name="Proctor R.H."/>
        </authorList>
    </citation>
    <scope>NUCLEOTIDE SEQUENCE</scope>
    <source>
        <strain evidence="2">NRRL 45417</strain>
    </source>
</reference>
<name>A0A8H4SSL1_9HYPO</name>
<dbReference type="OrthoDB" id="10438897at2759"/>
<evidence type="ECO:0000313" key="3">
    <source>
        <dbReference type="Proteomes" id="UP000604273"/>
    </source>
</evidence>
<protein>
    <submittedName>
        <fullName evidence="2">Uncharacterized protein</fullName>
    </submittedName>
</protein>